<dbReference type="PANTHER" id="PTHR21047:SF2">
    <property type="entry name" value="THYMIDINE DIPHOSPHO-4-KETO-RHAMNOSE 3,5-EPIMERASE"/>
    <property type="match status" value="1"/>
</dbReference>
<comment type="similarity">
    <text evidence="7">Belongs to the dTDP-4-dehydrorhamnose 3,5-epimerase family.</text>
</comment>
<evidence type="ECO:0000256" key="7">
    <source>
        <dbReference type="RuleBase" id="RU364069"/>
    </source>
</evidence>
<proteinExistence type="inferred from homology"/>
<protein>
    <recommendedName>
        <fullName evidence="4 7">dTDP-4-dehydrorhamnose 3,5-epimerase</fullName>
        <ecNumber evidence="3 7">5.1.3.13</ecNumber>
    </recommendedName>
    <alternativeName>
        <fullName evidence="7">Thymidine diphospho-4-keto-rhamnose 3,5-epimerase</fullName>
    </alternativeName>
</protein>
<dbReference type="SUPFAM" id="SSF51182">
    <property type="entry name" value="RmlC-like cupins"/>
    <property type="match status" value="1"/>
</dbReference>
<dbReference type="CDD" id="cd00438">
    <property type="entry name" value="cupin_RmlC"/>
    <property type="match status" value="1"/>
</dbReference>
<evidence type="ECO:0000256" key="1">
    <source>
        <dbReference type="ARBA" id="ARBA00001298"/>
    </source>
</evidence>
<dbReference type="STRING" id="1121439.dsat_1093"/>
<dbReference type="PANTHER" id="PTHR21047">
    <property type="entry name" value="DTDP-6-DEOXY-D-GLUCOSE-3,5 EPIMERASE"/>
    <property type="match status" value="1"/>
</dbReference>
<evidence type="ECO:0000313" key="8">
    <source>
        <dbReference type="EMBL" id="EPR30966.1"/>
    </source>
</evidence>
<dbReference type="EC" id="5.1.3.13" evidence="3 7"/>
<dbReference type="InterPro" id="IPR011051">
    <property type="entry name" value="RmlC_Cupin_sf"/>
</dbReference>
<gene>
    <name evidence="8" type="ORF">dsat_1093</name>
</gene>
<comment type="subunit">
    <text evidence="7">Homodimer.</text>
</comment>
<reference evidence="8 9" key="1">
    <citation type="journal article" date="2013" name="Genome Announc.">
        <title>Draft genome sequences for three mercury-methylating, sulfate-reducing bacteria.</title>
        <authorList>
            <person name="Brown S.D."/>
            <person name="Hurt R.A.Jr."/>
            <person name="Gilmour C.C."/>
            <person name="Elias D.A."/>
        </authorList>
    </citation>
    <scope>NUCLEOTIDE SEQUENCE [LARGE SCALE GENOMIC DNA]</scope>
    <source>
        <strain evidence="8 9">DSM 16529</strain>
    </source>
</reference>
<dbReference type="GO" id="GO:0000271">
    <property type="term" value="P:polysaccharide biosynthetic process"/>
    <property type="evidence" value="ECO:0007669"/>
    <property type="project" value="TreeGrafter"/>
</dbReference>
<evidence type="ECO:0000313" key="9">
    <source>
        <dbReference type="Proteomes" id="UP000014975"/>
    </source>
</evidence>
<dbReference type="EMBL" id="ATHI01000030">
    <property type="protein sequence ID" value="EPR30966.1"/>
    <property type="molecule type" value="Genomic_DNA"/>
</dbReference>
<comment type="pathway">
    <text evidence="7">Carbohydrate biosynthesis; dTDP-L-rhamnose biosynthesis.</text>
</comment>
<dbReference type="Proteomes" id="UP000014975">
    <property type="component" value="Unassembled WGS sequence"/>
</dbReference>
<dbReference type="InterPro" id="IPR000888">
    <property type="entry name" value="RmlC-like"/>
</dbReference>
<keyword evidence="9" id="KW-1185">Reference proteome</keyword>
<dbReference type="GO" id="GO:0008830">
    <property type="term" value="F:dTDP-4-dehydrorhamnose 3,5-epimerase activity"/>
    <property type="evidence" value="ECO:0007669"/>
    <property type="project" value="UniProtKB-UniRule"/>
</dbReference>
<feature type="active site" description="Proton acceptor" evidence="5">
    <location>
        <position position="62"/>
    </location>
</feature>
<dbReference type="GO" id="GO:0005829">
    <property type="term" value="C:cytosol"/>
    <property type="evidence" value="ECO:0007669"/>
    <property type="project" value="TreeGrafter"/>
</dbReference>
<dbReference type="AlphaFoldDB" id="S7T305"/>
<comment type="caution">
    <text evidence="8">The sequence shown here is derived from an EMBL/GenBank/DDBJ whole genome shotgun (WGS) entry which is preliminary data.</text>
</comment>
<comment type="function">
    <text evidence="2 7">Catalyzes the epimerization of the C3' and C5'positions of dTDP-6-deoxy-D-xylo-4-hexulose, forming dTDP-6-deoxy-L-lyxo-4-hexulose.</text>
</comment>
<name>S7T305_9BACT</name>
<evidence type="ECO:0000256" key="3">
    <source>
        <dbReference type="ARBA" id="ARBA00012098"/>
    </source>
</evidence>
<feature type="site" description="Participates in a stacking interaction with the thymidine ring of dTDP-4-oxo-6-deoxyglucose" evidence="6">
    <location>
        <position position="138"/>
    </location>
</feature>
<evidence type="ECO:0000256" key="4">
    <source>
        <dbReference type="ARBA" id="ARBA00019595"/>
    </source>
</evidence>
<evidence type="ECO:0000256" key="6">
    <source>
        <dbReference type="PIRSR" id="PIRSR600888-3"/>
    </source>
</evidence>
<sequence length="195" mass="21860">MQFQTTEIPGLLLIMPRVFQDERGYFLESFNAGAFANAGVARSFVQDNHAHSRQAGVLRGLHFQAPPHAQSKLVWVTRGAVFDVVVDLRAGSPTYGKWKSFLLTAENFARLFIPRGFAHGYATLEPDTDFMYKVDGYYNPASEGGLRWDDPDLAIDWPVVAPVLSDKDRGLPSWRGFQSPFNYENPAKPQEGNHV</sequence>
<dbReference type="GO" id="GO:0019305">
    <property type="term" value="P:dTDP-rhamnose biosynthetic process"/>
    <property type="evidence" value="ECO:0007669"/>
    <property type="project" value="UniProtKB-UniRule"/>
</dbReference>
<dbReference type="OrthoDB" id="9800680at2"/>
<accession>S7T305</accession>
<evidence type="ECO:0000256" key="2">
    <source>
        <dbReference type="ARBA" id="ARBA00001997"/>
    </source>
</evidence>
<dbReference type="Pfam" id="PF00908">
    <property type="entry name" value="dTDP_sugar_isom"/>
    <property type="match status" value="1"/>
</dbReference>
<dbReference type="RefSeq" id="WP_020887790.1">
    <property type="nucleotide sequence ID" value="NZ_ATHI01000030.1"/>
</dbReference>
<evidence type="ECO:0000256" key="5">
    <source>
        <dbReference type="PIRSR" id="PIRSR600888-1"/>
    </source>
</evidence>
<feature type="active site" description="Proton donor" evidence="5">
    <location>
        <position position="132"/>
    </location>
</feature>
<dbReference type="Gene3D" id="2.60.120.10">
    <property type="entry name" value="Jelly Rolls"/>
    <property type="match status" value="1"/>
</dbReference>
<dbReference type="eggNOG" id="COG1898">
    <property type="taxonomic scope" value="Bacteria"/>
</dbReference>
<organism evidence="8 9">
    <name type="scientific">Alkalidesulfovibrio alkalitolerans DSM 16529</name>
    <dbReference type="NCBI Taxonomy" id="1121439"/>
    <lineage>
        <taxon>Bacteria</taxon>
        <taxon>Pseudomonadati</taxon>
        <taxon>Thermodesulfobacteriota</taxon>
        <taxon>Desulfovibrionia</taxon>
        <taxon>Desulfovibrionales</taxon>
        <taxon>Desulfovibrionaceae</taxon>
        <taxon>Alkalidesulfovibrio</taxon>
    </lineage>
</organism>
<keyword evidence="7" id="KW-0413">Isomerase</keyword>
<dbReference type="PATRIC" id="fig|1121439.3.peg.2467"/>
<dbReference type="NCBIfam" id="TIGR01221">
    <property type="entry name" value="rmlC"/>
    <property type="match status" value="1"/>
</dbReference>
<dbReference type="UniPathway" id="UPA00124"/>
<dbReference type="InterPro" id="IPR014710">
    <property type="entry name" value="RmlC-like_jellyroll"/>
</dbReference>
<comment type="catalytic activity">
    <reaction evidence="1 7">
        <text>dTDP-4-dehydro-6-deoxy-alpha-D-glucose = dTDP-4-dehydro-beta-L-rhamnose</text>
        <dbReference type="Rhea" id="RHEA:16969"/>
        <dbReference type="ChEBI" id="CHEBI:57649"/>
        <dbReference type="ChEBI" id="CHEBI:62830"/>
        <dbReference type="EC" id="5.1.3.13"/>
    </reaction>
</comment>